<organism evidence="2 3">
    <name type="scientific">Phytohabitans kaempferiae</name>
    <dbReference type="NCBI Taxonomy" id="1620943"/>
    <lineage>
        <taxon>Bacteria</taxon>
        <taxon>Bacillati</taxon>
        <taxon>Actinomycetota</taxon>
        <taxon>Actinomycetes</taxon>
        <taxon>Micromonosporales</taxon>
        <taxon>Micromonosporaceae</taxon>
    </lineage>
</organism>
<dbReference type="PANTHER" id="PTHR11748:SF119">
    <property type="entry name" value="D-2-HYDROXYGLUTARATE DEHYDROGENASE"/>
    <property type="match status" value="1"/>
</dbReference>
<feature type="domain" description="FAD-binding PCMH-type" evidence="1">
    <location>
        <begin position="48"/>
        <end position="147"/>
    </location>
</feature>
<dbReference type="InterPro" id="IPR006094">
    <property type="entry name" value="Oxid_FAD_bind_N"/>
</dbReference>
<dbReference type="Gene3D" id="3.30.465.10">
    <property type="match status" value="1"/>
</dbReference>
<dbReference type="EMBL" id="JBHLUH010000026">
    <property type="protein sequence ID" value="MFC0529188.1"/>
    <property type="molecule type" value="Genomic_DNA"/>
</dbReference>
<evidence type="ECO:0000313" key="2">
    <source>
        <dbReference type="EMBL" id="MFC0529188.1"/>
    </source>
</evidence>
<dbReference type="InterPro" id="IPR016166">
    <property type="entry name" value="FAD-bd_PCMH"/>
</dbReference>
<proteinExistence type="predicted"/>
<sequence length="147" mass="15679">MSSPPPESVAMDRRQLRRLGKALSRAVRGTVGTDAATLAVYATDSSNYRQVPLAVVFPRDARDVLETLRVCREFDVPVLGRGAGTSLAGQGCNTAVVVDMSRYMNAILEIDPERRIARVEPGVVLDDLRAAAAVHGLTVGPDPATHA</sequence>
<evidence type="ECO:0000313" key="3">
    <source>
        <dbReference type="Proteomes" id="UP001589867"/>
    </source>
</evidence>
<dbReference type="InterPro" id="IPR016169">
    <property type="entry name" value="FAD-bd_PCMH_sub2"/>
</dbReference>
<protein>
    <submittedName>
        <fullName evidence="2">FAD-binding oxidoreductase</fullName>
    </submittedName>
</protein>
<accession>A0ABV6M414</accession>
<dbReference type="Proteomes" id="UP001589867">
    <property type="component" value="Unassembled WGS sequence"/>
</dbReference>
<dbReference type="RefSeq" id="WP_377251695.1">
    <property type="nucleotide sequence ID" value="NZ_JBHLUH010000026.1"/>
</dbReference>
<name>A0ABV6M414_9ACTN</name>
<dbReference type="SUPFAM" id="SSF56176">
    <property type="entry name" value="FAD-binding/transporter-associated domain-like"/>
    <property type="match status" value="1"/>
</dbReference>
<dbReference type="Pfam" id="PF01565">
    <property type="entry name" value="FAD_binding_4"/>
    <property type="match status" value="1"/>
</dbReference>
<reference evidence="2 3" key="1">
    <citation type="submission" date="2024-09" db="EMBL/GenBank/DDBJ databases">
        <authorList>
            <person name="Sun Q."/>
            <person name="Mori K."/>
        </authorList>
    </citation>
    <scope>NUCLEOTIDE SEQUENCE [LARGE SCALE GENOMIC DNA]</scope>
    <source>
        <strain evidence="2 3">TBRC 3947</strain>
    </source>
</reference>
<dbReference type="PANTHER" id="PTHR11748">
    <property type="entry name" value="D-LACTATE DEHYDROGENASE"/>
    <property type="match status" value="1"/>
</dbReference>
<dbReference type="PROSITE" id="PS51387">
    <property type="entry name" value="FAD_PCMH"/>
    <property type="match status" value="1"/>
</dbReference>
<evidence type="ECO:0000259" key="1">
    <source>
        <dbReference type="PROSITE" id="PS51387"/>
    </source>
</evidence>
<keyword evidence="3" id="KW-1185">Reference proteome</keyword>
<gene>
    <name evidence="2" type="ORF">ACFFIA_16155</name>
</gene>
<comment type="caution">
    <text evidence="2">The sequence shown here is derived from an EMBL/GenBank/DDBJ whole genome shotgun (WGS) entry which is preliminary data.</text>
</comment>
<dbReference type="InterPro" id="IPR036318">
    <property type="entry name" value="FAD-bd_PCMH-like_sf"/>
</dbReference>